<accession>A0A0A1TL16</accession>
<dbReference type="GO" id="GO:0004668">
    <property type="term" value="F:protein-arginine deiminase activity"/>
    <property type="evidence" value="ECO:0007669"/>
    <property type="project" value="InterPro"/>
</dbReference>
<evidence type="ECO:0000256" key="1">
    <source>
        <dbReference type="SAM" id="MobiDB-lite"/>
    </source>
</evidence>
<evidence type="ECO:0000313" key="4">
    <source>
        <dbReference type="EMBL" id="CEJ91555.1"/>
    </source>
</evidence>
<gene>
    <name evidence="4" type="ORF">VHEMI07257</name>
</gene>
<dbReference type="InterPro" id="IPR004303">
    <property type="entry name" value="PAD"/>
</dbReference>
<dbReference type="Pfam" id="PF03068">
    <property type="entry name" value="PAD"/>
    <property type="match status" value="2"/>
</dbReference>
<sequence length="622" mass="67910">MHCKNLVCLVGVAVAQAIDVTILADTNRDGKIDAKTDGQNKASWTNERGAIFLPNIVDTDGRCSANININTADNELETCHDASDNVLRNANYVAPLKVLPVTGLAKDAKGYLTVTNAAKVRLFRKTSKGWSYVDGSTTFTSADLAAGLDLGIDGRDIRRPSGWDGRANVQITVSSGGKDYKDTVALRVAPVLTHHHAQSVEYVLMHNTKKEDGFDNYWTETVGGVTNATAWAGIKGGLKQAFSGFDRWSQDFIEPGYASMPGPNGPVYLHIIIRSFQSDREAGRQAFSLRSSNTGAVQWLVNGNSQDSGGNIETIPPYSNNGKHWPVGRVISGRQEKFLPNAFAFFKAQEAQDALELDTSWLMVGHVDEFIQFLPAKTNRGWAIMVDDPKLGLEFFKNLKAQGHGDLNWLSRKFNTAYPKGYPKTITDLLALNKLEEYTKLASDKIEANLNILKKETGITDPEIYRLPGLYYLSLDDKSPHDKAVAKAMASDSSDGGNAGDIAEEEWQSSEPVAQVPTLNALQAGGGRAEDSLQARADQVHLISIGPAVINGIVLSDKHYAAPNPFGPIVSGVDVLQKNALDTYKKLGYDVRFVDDWETLHTLDGEIHCGSNTVRTPKGTWW</sequence>
<dbReference type="InterPro" id="IPR036556">
    <property type="entry name" value="PAD_central_sf"/>
</dbReference>
<keyword evidence="5" id="KW-1185">Reference proteome</keyword>
<protein>
    <recommendedName>
        <fullName evidence="3">Protein-arginine deiminase C-terminal domain-containing protein</fullName>
    </recommendedName>
</protein>
<feature type="region of interest" description="Disordered" evidence="1">
    <location>
        <begin position="487"/>
        <end position="512"/>
    </location>
</feature>
<keyword evidence="2" id="KW-0732">Signal</keyword>
<dbReference type="AlphaFoldDB" id="A0A0A1TL16"/>
<dbReference type="STRING" id="1531966.A0A0A1TL16"/>
<dbReference type="EMBL" id="CDHN01000004">
    <property type="protein sequence ID" value="CEJ91555.1"/>
    <property type="molecule type" value="Genomic_DNA"/>
</dbReference>
<feature type="signal peptide" evidence="2">
    <location>
        <begin position="1"/>
        <end position="17"/>
    </location>
</feature>
<organism evidence="4 5">
    <name type="scientific">[Torrubiella] hemipterigena</name>
    <dbReference type="NCBI Taxonomy" id="1531966"/>
    <lineage>
        <taxon>Eukaryota</taxon>
        <taxon>Fungi</taxon>
        <taxon>Dikarya</taxon>
        <taxon>Ascomycota</taxon>
        <taxon>Pezizomycotina</taxon>
        <taxon>Sordariomycetes</taxon>
        <taxon>Hypocreomycetidae</taxon>
        <taxon>Hypocreales</taxon>
        <taxon>Clavicipitaceae</taxon>
        <taxon>Clavicipitaceae incertae sedis</taxon>
        <taxon>'Torrubiella' clade</taxon>
    </lineage>
</organism>
<dbReference type="InterPro" id="IPR013530">
    <property type="entry name" value="PAD_C"/>
</dbReference>
<dbReference type="HOGENOM" id="CLU_015851_0_0_1"/>
<dbReference type="PANTHER" id="PTHR10837">
    <property type="entry name" value="PEPTIDYLARGININE DEIMINASE"/>
    <property type="match status" value="1"/>
</dbReference>
<feature type="chain" id="PRO_5001979782" description="Protein-arginine deiminase C-terminal domain-containing protein" evidence="2">
    <location>
        <begin position="18"/>
        <end position="622"/>
    </location>
</feature>
<dbReference type="SUPFAM" id="SSF110083">
    <property type="entry name" value="Peptidylarginine deiminase Pad4, middle domain"/>
    <property type="match status" value="1"/>
</dbReference>
<reference evidence="4 5" key="1">
    <citation type="journal article" date="2015" name="Genome Announc.">
        <title>Draft Genome Sequence and Gene Annotation of the Entomopathogenic Fungus Verticillium hemipterigenum.</title>
        <authorList>
            <person name="Horn F."/>
            <person name="Habel A."/>
            <person name="Scharf D.H."/>
            <person name="Dworschak J."/>
            <person name="Brakhage A.A."/>
            <person name="Guthke R."/>
            <person name="Hertweck C."/>
            <person name="Linde J."/>
        </authorList>
    </citation>
    <scope>NUCLEOTIDE SEQUENCE [LARGE SCALE GENOMIC DNA]</scope>
</reference>
<evidence type="ECO:0000259" key="3">
    <source>
        <dbReference type="Pfam" id="PF03068"/>
    </source>
</evidence>
<dbReference type="GO" id="GO:0005509">
    <property type="term" value="F:calcium ion binding"/>
    <property type="evidence" value="ECO:0007669"/>
    <property type="project" value="InterPro"/>
</dbReference>
<name>A0A0A1TL16_9HYPO</name>
<dbReference type="SUPFAM" id="SSF55909">
    <property type="entry name" value="Pentein"/>
    <property type="match status" value="1"/>
</dbReference>
<dbReference type="Gene3D" id="3.75.10.10">
    <property type="entry name" value="L-arginine/glycine Amidinotransferase, Chain A"/>
    <property type="match status" value="1"/>
</dbReference>
<dbReference type="Proteomes" id="UP000039046">
    <property type="component" value="Unassembled WGS sequence"/>
</dbReference>
<feature type="domain" description="Protein-arginine deiminase C-terminal" evidence="3">
    <location>
        <begin position="511"/>
        <end position="622"/>
    </location>
</feature>
<dbReference type="GO" id="GO:0005737">
    <property type="term" value="C:cytoplasm"/>
    <property type="evidence" value="ECO:0007669"/>
    <property type="project" value="InterPro"/>
</dbReference>
<proteinExistence type="predicted"/>
<evidence type="ECO:0000256" key="2">
    <source>
        <dbReference type="SAM" id="SignalP"/>
    </source>
</evidence>
<dbReference type="OrthoDB" id="5102063at2759"/>
<evidence type="ECO:0000313" key="5">
    <source>
        <dbReference type="Proteomes" id="UP000039046"/>
    </source>
</evidence>
<feature type="domain" description="Protein-arginine deiminase C-terminal" evidence="3">
    <location>
        <begin position="180"/>
        <end position="484"/>
    </location>
</feature>
<dbReference type="PANTHER" id="PTHR10837:SF8">
    <property type="entry name" value="PROTEIN-ARGININE DEIMINASE"/>
    <property type="match status" value="1"/>
</dbReference>